<evidence type="ECO:0000313" key="4">
    <source>
        <dbReference type="Proteomes" id="UP000077421"/>
    </source>
</evidence>
<dbReference type="InterPro" id="IPR004360">
    <property type="entry name" value="Glyas_Fos-R_dOase_dom"/>
</dbReference>
<keyword evidence="5" id="KW-1185">Reference proteome</keyword>
<dbReference type="OrthoDB" id="9795306at2"/>
<dbReference type="EMBL" id="MWPS01000046">
    <property type="protein sequence ID" value="OPG15008.1"/>
    <property type="molecule type" value="Genomic_DNA"/>
</dbReference>
<protein>
    <submittedName>
        <fullName evidence="2">Glyoxalase</fullName>
    </submittedName>
    <submittedName>
        <fullName evidence="3">VOC family protein</fullName>
    </submittedName>
</protein>
<accession>A0A162UPR3</accession>
<dbReference type="Gene3D" id="3.30.720.110">
    <property type="match status" value="1"/>
</dbReference>
<reference evidence="3 5" key="2">
    <citation type="submission" date="2017-02" db="EMBL/GenBank/DDBJ databases">
        <title>Draft genome of Acidibacillus ferrooxidans Huett2.</title>
        <authorList>
            <person name="Schopf S."/>
        </authorList>
    </citation>
    <scope>NUCLEOTIDE SEQUENCE [LARGE SCALE GENOMIC DNA]</scope>
    <source>
        <strain evidence="3 5">Huett2</strain>
    </source>
</reference>
<dbReference type="STRING" id="1765683.B2M26_14340"/>
<reference evidence="2 4" key="1">
    <citation type="submission" date="2016-02" db="EMBL/GenBank/DDBJ databases">
        <title>Draft genome sequence of Acidibacillus ferrooxidans SLC66.</title>
        <authorList>
            <person name="Oliveira G."/>
            <person name="Nancucheo I."/>
            <person name="Dall'Agnol H."/>
            <person name="Johnson B."/>
            <person name="Oliveira R."/>
            <person name="Nunes G.L."/>
            <person name="Tzotzos G."/>
            <person name="Orellana S.C."/>
            <person name="Salim A.C."/>
            <person name="Araujo F.M."/>
        </authorList>
    </citation>
    <scope>NUCLEOTIDE SEQUENCE [LARGE SCALE GENOMIC DNA]</scope>
    <source>
        <strain evidence="2 4">SLC66</strain>
    </source>
</reference>
<dbReference type="RefSeq" id="WP_067561251.1">
    <property type="nucleotide sequence ID" value="NZ_LSUQ01000005.1"/>
</dbReference>
<evidence type="ECO:0000259" key="1">
    <source>
        <dbReference type="Pfam" id="PF00903"/>
    </source>
</evidence>
<dbReference type="Proteomes" id="UP000077421">
    <property type="component" value="Unassembled WGS sequence"/>
</dbReference>
<sequence>MKNVSPYVIVEDVASSVEYYQKIFGGDVKILNKQDGVVMHAELHLGDSLIHFSATYGRQPVSENVKLIVQCESEEEIRNTYETLKADGEVTVELQDTFFGALHGQVVDRRNRICFILNYFKR</sequence>
<organism evidence="3 5">
    <name type="scientific">Ferroacidibacillus organovorans</name>
    <dbReference type="NCBI Taxonomy" id="1765683"/>
    <lineage>
        <taxon>Bacteria</taxon>
        <taxon>Bacillati</taxon>
        <taxon>Bacillota</taxon>
        <taxon>Bacilli</taxon>
        <taxon>Bacillales</taxon>
        <taxon>Alicyclobacillaceae</taxon>
        <taxon>Ferroacidibacillus</taxon>
    </lineage>
</organism>
<dbReference type="Gene3D" id="3.30.720.120">
    <property type="match status" value="1"/>
</dbReference>
<name>A0A162UPR3_9BACL</name>
<dbReference type="Proteomes" id="UP000190229">
    <property type="component" value="Unassembled WGS sequence"/>
</dbReference>
<dbReference type="Pfam" id="PF00903">
    <property type="entry name" value="Glyoxalase"/>
    <property type="match status" value="1"/>
</dbReference>
<dbReference type="AlphaFoldDB" id="A0A162UPR3"/>
<comment type="caution">
    <text evidence="3">The sequence shown here is derived from an EMBL/GenBank/DDBJ whole genome shotgun (WGS) entry which is preliminary data.</text>
</comment>
<dbReference type="SUPFAM" id="SSF54593">
    <property type="entry name" value="Glyoxalase/Bleomycin resistance protein/Dihydroxybiphenyl dioxygenase"/>
    <property type="match status" value="1"/>
</dbReference>
<evidence type="ECO:0000313" key="2">
    <source>
        <dbReference type="EMBL" id="OAG94913.1"/>
    </source>
</evidence>
<dbReference type="EMBL" id="LSUQ01000005">
    <property type="protein sequence ID" value="OAG94913.1"/>
    <property type="molecule type" value="Genomic_DNA"/>
</dbReference>
<evidence type="ECO:0000313" key="3">
    <source>
        <dbReference type="EMBL" id="OPG15008.1"/>
    </source>
</evidence>
<evidence type="ECO:0000313" key="5">
    <source>
        <dbReference type="Proteomes" id="UP000190229"/>
    </source>
</evidence>
<proteinExistence type="predicted"/>
<gene>
    <name evidence="2" type="ORF">AYW79_02665</name>
    <name evidence="3" type="ORF">B2M26_14340</name>
</gene>
<dbReference type="InterPro" id="IPR029068">
    <property type="entry name" value="Glyas_Bleomycin-R_OHBP_Dase"/>
</dbReference>
<feature type="domain" description="Glyoxalase/fosfomycin resistance/dioxygenase" evidence="1">
    <location>
        <begin position="8"/>
        <end position="104"/>
    </location>
</feature>